<evidence type="ECO:0000313" key="1">
    <source>
        <dbReference type="EMBL" id="ABK24114.1"/>
    </source>
</evidence>
<name>A9NU03_PICSI</name>
<protein>
    <recommendedName>
        <fullName evidence="2">BLOC-1-related complex subunit 5</fullName>
    </recommendedName>
</protein>
<organism evidence="1">
    <name type="scientific">Picea sitchensis</name>
    <name type="common">Sitka spruce</name>
    <name type="synonym">Pinus sitchensis</name>
    <dbReference type="NCBI Taxonomy" id="3332"/>
    <lineage>
        <taxon>Eukaryota</taxon>
        <taxon>Viridiplantae</taxon>
        <taxon>Streptophyta</taxon>
        <taxon>Embryophyta</taxon>
        <taxon>Tracheophyta</taxon>
        <taxon>Spermatophyta</taxon>
        <taxon>Pinopsida</taxon>
        <taxon>Pinidae</taxon>
        <taxon>Conifers I</taxon>
        <taxon>Pinales</taxon>
        <taxon>Pinaceae</taxon>
        <taxon>Picea</taxon>
    </lineage>
</organism>
<dbReference type="OMA" id="FELFSMY"/>
<reference evidence="1" key="1">
    <citation type="journal article" date="2008" name="BMC Genomics">
        <title>A conifer genomics resource of 200,000 spruce (Picea spp.) ESTs and 6,464 high-quality, sequence-finished full-length cDNAs for Sitka spruce (Picea sitchensis).</title>
        <authorList>
            <person name="Ralph S.G."/>
            <person name="Chun H.J."/>
            <person name="Kolosova N."/>
            <person name="Cooper D."/>
            <person name="Oddy C."/>
            <person name="Ritland C.E."/>
            <person name="Kirkpatrick R."/>
            <person name="Moore R."/>
            <person name="Barber S."/>
            <person name="Holt R.A."/>
            <person name="Jones S.J."/>
            <person name="Marra M.A."/>
            <person name="Douglas C.J."/>
            <person name="Ritland K."/>
            <person name="Bohlmann J."/>
        </authorList>
    </citation>
    <scope>NUCLEOTIDE SEQUENCE</scope>
    <source>
        <tissue evidence="1">Bark</tissue>
    </source>
</reference>
<sequence>MGTSESKLNISRSPADEITTVKGRTEETDPFLEKLKSLKIVSPILKSPPTESTLTDILVRKPSSASDSGAPDPNTVFELFSLYREWQEDIAKRINQTQGELEHKIEIVDALAVKLLQRFNDSVTVMKSSATHFENVYPLQVEVGELKGKLKEVLANCDALCKRINVDGPDALRGSVMPFSANDPQVSKFTAIQKAP</sequence>
<dbReference type="AlphaFoldDB" id="A9NU03"/>
<evidence type="ECO:0008006" key="2">
    <source>
        <dbReference type="Google" id="ProtNLM"/>
    </source>
</evidence>
<dbReference type="EMBL" id="EF084804">
    <property type="protein sequence ID" value="ABK24114.1"/>
    <property type="molecule type" value="mRNA"/>
</dbReference>
<proteinExistence type="evidence at transcript level"/>
<accession>A9NU03</accession>
<dbReference type="PANTHER" id="PTHR36409:SF1">
    <property type="entry name" value="BLOC-1-RELATED COMPLEX SUBUNIT 5"/>
    <property type="match status" value="1"/>
</dbReference>
<dbReference type="PANTHER" id="PTHR36409">
    <property type="entry name" value="EXPRESSED PROTEIN"/>
    <property type="match status" value="1"/>
</dbReference>